<dbReference type="InterPro" id="IPR011545">
    <property type="entry name" value="DEAD/DEAH_box_helicase_dom"/>
</dbReference>
<dbReference type="Pfam" id="PF00271">
    <property type="entry name" value="Helicase_C"/>
    <property type="match status" value="1"/>
</dbReference>
<keyword evidence="8" id="KW-0347">Helicase</keyword>
<dbReference type="SMART" id="SM00487">
    <property type="entry name" value="DEXDc"/>
    <property type="match status" value="1"/>
</dbReference>
<feature type="domain" description="Helicase C-terminal" evidence="18">
    <location>
        <begin position="376"/>
        <end position="555"/>
    </location>
</feature>
<evidence type="ECO:0000259" key="18">
    <source>
        <dbReference type="PROSITE" id="PS51194"/>
    </source>
</evidence>
<feature type="domain" description="Helicase ATP-binding" evidence="17">
    <location>
        <begin position="41"/>
        <end position="221"/>
    </location>
</feature>
<keyword evidence="6" id="KW-0547">Nucleotide-binding</keyword>
<dbReference type="InterPro" id="IPR005034">
    <property type="entry name" value="Dicer_dimerisation"/>
</dbReference>
<evidence type="ECO:0000256" key="15">
    <source>
        <dbReference type="PROSITE-ProRule" id="PRU00657"/>
    </source>
</evidence>
<evidence type="ECO:0000259" key="19">
    <source>
        <dbReference type="PROSITE" id="PS51327"/>
    </source>
</evidence>
<evidence type="ECO:0000256" key="1">
    <source>
        <dbReference type="ARBA" id="ARBA00001936"/>
    </source>
</evidence>
<name>A0A1B8GSN6_9PEZI</name>
<evidence type="ECO:0000256" key="6">
    <source>
        <dbReference type="ARBA" id="ARBA00022741"/>
    </source>
</evidence>
<evidence type="ECO:0000256" key="12">
    <source>
        <dbReference type="ARBA" id="ARBA00023118"/>
    </source>
</evidence>
<dbReference type="PROSITE" id="PS51192">
    <property type="entry name" value="HELICASE_ATP_BIND_1"/>
    <property type="match status" value="1"/>
</dbReference>
<organism evidence="20 21">
    <name type="scientific">Pseudogymnoascus verrucosus</name>
    <dbReference type="NCBI Taxonomy" id="342668"/>
    <lineage>
        <taxon>Eukaryota</taxon>
        <taxon>Fungi</taxon>
        <taxon>Dikarya</taxon>
        <taxon>Ascomycota</taxon>
        <taxon>Pezizomycotina</taxon>
        <taxon>Leotiomycetes</taxon>
        <taxon>Thelebolales</taxon>
        <taxon>Thelebolaceae</taxon>
        <taxon>Pseudogymnoascus</taxon>
    </lineage>
</organism>
<evidence type="ECO:0000256" key="2">
    <source>
        <dbReference type="ARBA" id="ARBA00001946"/>
    </source>
</evidence>
<dbReference type="CDD" id="cd18034">
    <property type="entry name" value="DEXHc_dicer"/>
    <property type="match status" value="1"/>
</dbReference>
<dbReference type="GeneID" id="28836816"/>
<comment type="cofactor">
    <cofactor evidence="1">
        <name>Mn(2+)</name>
        <dbReference type="ChEBI" id="CHEBI:29035"/>
    </cofactor>
</comment>
<dbReference type="GO" id="GO:0004386">
    <property type="term" value="F:helicase activity"/>
    <property type="evidence" value="ECO:0007669"/>
    <property type="project" value="UniProtKB-KW"/>
</dbReference>
<dbReference type="GO" id="GO:0005737">
    <property type="term" value="C:cytoplasm"/>
    <property type="evidence" value="ECO:0007669"/>
    <property type="project" value="TreeGrafter"/>
</dbReference>
<evidence type="ECO:0000256" key="5">
    <source>
        <dbReference type="ARBA" id="ARBA00022737"/>
    </source>
</evidence>
<keyword evidence="13" id="KW-0464">Manganese</keyword>
<evidence type="ECO:0000259" key="17">
    <source>
        <dbReference type="PROSITE" id="PS51192"/>
    </source>
</evidence>
<feature type="domain" description="RNase III" evidence="16">
    <location>
        <begin position="1109"/>
        <end position="1295"/>
    </location>
</feature>
<keyword evidence="3" id="KW-0930">Antiviral protein</keyword>
<dbReference type="PROSITE" id="PS51327">
    <property type="entry name" value="DICER_DSRBF"/>
    <property type="match status" value="1"/>
</dbReference>
<evidence type="ECO:0000256" key="14">
    <source>
        <dbReference type="ARBA" id="ARBA00025403"/>
    </source>
</evidence>
<dbReference type="InterPro" id="IPR001650">
    <property type="entry name" value="Helicase_C-like"/>
</dbReference>
<dbReference type="Proteomes" id="UP000091956">
    <property type="component" value="Unassembled WGS sequence"/>
</dbReference>
<dbReference type="Pfam" id="PF00270">
    <property type="entry name" value="DEAD"/>
    <property type="match status" value="1"/>
</dbReference>
<dbReference type="InterPro" id="IPR038248">
    <property type="entry name" value="Dicer_dimer_sf"/>
</dbReference>
<reference evidence="20 21" key="1">
    <citation type="submission" date="2016-03" db="EMBL/GenBank/DDBJ databases">
        <title>Comparative genomics of Pseudogymnoascus destructans, the fungus causing white-nose syndrome of bats.</title>
        <authorList>
            <person name="Palmer J.M."/>
            <person name="Drees K.P."/>
            <person name="Foster J.T."/>
            <person name="Lindner D.L."/>
        </authorList>
    </citation>
    <scope>NUCLEOTIDE SEQUENCE [LARGE SCALE GENOMIC DNA]</scope>
    <source>
        <strain evidence="20 21">UAMH 10579</strain>
    </source>
</reference>
<dbReference type="GO" id="GO:0050688">
    <property type="term" value="P:regulation of defense response to virus"/>
    <property type="evidence" value="ECO:0007669"/>
    <property type="project" value="UniProtKB-KW"/>
</dbReference>
<comment type="cofactor">
    <cofactor evidence="2">
        <name>Mg(2+)</name>
        <dbReference type="ChEBI" id="CHEBI:18420"/>
    </cofactor>
</comment>
<keyword evidence="10" id="KW-0460">Magnesium</keyword>
<dbReference type="Gene3D" id="3.40.50.300">
    <property type="entry name" value="P-loop containing nucleotide triphosphate hydrolases"/>
    <property type="match status" value="2"/>
</dbReference>
<dbReference type="InterPro" id="IPR027417">
    <property type="entry name" value="P-loop_NTPase"/>
</dbReference>
<evidence type="ECO:0000256" key="7">
    <source>
        <dbReference type="ARBA" id="ARBA00022801"/>
    </source>
</evidence>
<keyword evidence="4" id="KW-0479">Metal-binding</keyword>
<dbReference type="Pfam" id="PF00636">
    <property type="entry name" value="Ribonuclease_3"/>
    <property type="match status" value="2"/>
</dbReference>
<dbReference type="GO" id="GO:0046872">
    <property type="term" value="F:metal ion binding"/>
    <property type="evidence" value="ECO:0007669"/>
    <property type="project" value="UniProtKB-KW"/>
</dbReference>
<feature type="domain" description="Dicer dsRNA-binding fold" evidence="19">
    <location>
        <begin position="576"/>
        <end position="670"/>
    </location>
</feature>
<keyword evidence="9" id="KW-0067">ATP-binding</keyword>
<dbReference type="SMART" id="SM00535">
    <property type="entry name" value="RIBOc"/>
    <property type="match status" value="2"/>
</dbReference>
<evidence type="ECO:0000256" key="11">
    <source>
        <dbReference type="ARBA" id="ARBA00022884"/>
    </source>
</evidence>
<keyword evidence="7" id="KW-0378">Hydrolase</keyword>
<dbReference type="GO" id="GO:0003723">
    <property type="term" value="F:RNA binding"/>
    <property type="evidence" value="ECO:0007669"/>
    <property type="project" value="UniProtKB-UniRule"/>
</dbReference>
<dbReference type="STRING" id="342668.A0A1B8GSN6"/>
<dbReference type="SUPFAM" id="SSF69065">
    <property type="entry name" value="RNase III domain-like"/>
    <property type="match status" value="2"/>
</dbReference>
<comment type="function">
    <text evidence="14">Dicer-like endonuclease involved in cleaving double-stranded RNA in the RNA interference (RNAi) pathway. Produces 21 to 25 bp dsRNAs (siRNAs) which target the selective destruction of homologous RNAs leading to sequence-specific suppression of gene expression, called post-transcriptional gene silencing (PTGS). Part of a broad host defense response against viral infection and transposons.</text>
</comment>
<keyword evidence="21" id="KW-1185">Reference proteome</keyword>
<protein>
    <submittedName>
        <fullName evidence="20">Dicer-like protein 2</fullName>
    </submittedName>
</protein>
<evidence type="ECO:0000313" key="21">
    <source>
        <dbReference type="Proteomes" id="UP000091956"/>
    </source>
</evidence>
<dbReference type="PROSITE" id="PS50142">
    <property type="entry name" value="RNASE_3_2"/>
    <property type="match status" value="2"/>
</dbReference>
<dbReference type="FunFam" id="1.10.1520.10:FF:000032">
    <property type="entry name" value="Dicer-like protein 2"/>
    <property type="match status" value="1"/>
</dbReference>
<dbReference type="GO" id="GO:0051607">
    <property type="term" value="P:defense response to virus"/>
    <property type="evidence" value="ECO:0007669"/>
    <property type="project" value="UniProtKB-KW"/>
</dbReference>
<dbReference type="RefSeq" id="XP_059319892.1">
    <property type="nucleotide sequence ID" value="XM_059463530.1"/>
</dbReference>
<evidence type="ECO:0000259" key="16">
    <source>
        <dbReference type="PROSITE" id="PS50142"/>
    </source>
</evidence>
<keyword evidence="11 15" id="KW-0694">RNA-binding</keyword>
<dbReference type="PROSITE" id="PS51194">
    <property type="entry name" value="HELICASE_CTER"/>
    <property type="match status" value="1"/>
</dbReference>
<keyword evidence="5" id="KW-0677">Repeat</keyword>
<accession>A0A1B8GSN6</accession>
<dbReference type="EMBL" id="KV460215">
    <property type="protein sequence ID" value="OBT98854.2"/>
    <property type="molecule type" value="Genomic_DNA"/>
</dbReference>
<dbReference type="GO" id="GO:0005634">
    <property type="term" value="C:nucleus"/>
    <property type="evidence" value="ECO:0007669"/>
    <property type="project" value="TreeGrafter"/>
</dbReference>
<dbReference type="GO" id="GO:0030422">
    <property type="term" value="P:siRNA processing"/>
    <property type="evidence" value="ECO:0007669"/>
    <property type="project" value="TreeGrafter"/>
</dbReference>
<keyword evidence="12" id="KW-0051">Antiviral defense</keyword>
<evidence type="ECO:0000256" key="8">
    <source>
        <dbReference type="ARBA" id="ARBA00022806"/>
    </source>
</evidence>
<evidence type="ECO:0000256" key="3">
    <source>
        <dbReference type="ARBA" id="ARBA00022721"/>
    </source>
</evidence>
<sequence length="1388" mass="154820">MTSQESTCVALQDAPANSGAMELSKPSAIPYEQSRLYQLEMFEASMARNTIVVMDTGSGKTHIAVMRIQAELERCPPQKRVWFLAPTVALCEQQCSTLRTNIPYVQTRLLVGSDNVDRWSEQRIWDAVLENVRIVVSTHGVLSDALSHGFVRIEELALLVFDEAHHCAGEHPANKIMKNYYHPLLGLKGPDAVPHILGLTASPVIRSKPSDLEIIERDLNALCRTPRVHRGELLEHVHPPTFVRLAYLSNPSIYGQYTSLALVSLIAVYTDATNSSTSRDSDDIDLIKETSKVLRELKSFCTKANHVYDELGQWAADYYIKTSIDIWSAAETKRNGDPFFDNGKRSNAVLELLLQVHGASSALNSGHPDETNTTRKVRQLIRFLTSYRDGDLHGIIFVEQRATVAVLHHLLSVHPMTKGMLRCGTFIGTSSFSSRKSSLGDWLSPLEQTDTLDCFRKKDKNFIIATSVLEEGIDISACNIVICFNKPPNLKSFIQRRGRARKRRSIFVLLVPSDDRSLGPQEWGDMEIQMRVEYQKDASKRQKLQQLEDTEEHVEGRSNARFEIKSTGALLTPETAVAHIHHFCATLPPQPYVDLQPKFYFQESFYGLITGNVTLPNCVDSSVRTATSGWEWKSERMAKKDAAFQAYVALYKKGLINDNLLPLLLGKDEEVTPDIETRASVEEVSEIYNPWISIAKSWMEPGESLKKKLISIARPDRPTLYLVIVFPQDLPALETFTIYWDNEITYSISISDTTPISPTDTPFIPIMRQVTSTIFQAVHFNRMPTGRDDFLALFIPYIGEGLLRSWLEESAGNLPATEVLNANPNAASYGLIRDQARYAAPHIFKETTDDGTIKVTRLPKRRDFLHRSFASKSDTENEIDCSEKPALFLPLESSTVDKLPMEYVECSLLIPSIMHRLWRQALALDLYNAVFEDQGFLNLDYVITATNAPSANENSNYQRLEFIGDSVLKYLVCVNLYATQPSWPEGYLSRAKDQAVANSRLSRAALAVGLDRYIVTKTFTARKWSPPYIRDILDAASSPEKRTLSTKVLADVVEALIGGAFLDRGYEAAATCISRFLPEMPITDPLDIFARGFGAESVFAPTSLANGHLADVEHLIGYQFKNRGYLLEAITHPSCEHDSHTSSYQRLEFIGDATLDMIVVSFMIDSAPELSHGRMHLTKTAVVNAGFLAYLCMDSSLEQVVTDVALSPNHYSAGFTEVHSSKLVHLCQLMRHQHPEINTAMSSCLERYRKLQPAIASAIAHGNEYPWVLLTSLAPAKFLSDIVESIIGAVLIDAGGDLSACKKVAENIGLIAYLRRILDEDIDILHPKNKLGEMSGGQKVEYKLGKEGQEYTCTVEVGGTPIIGVSQGISQEEVMTQAAYMAVVLLGE</sequence>
<dbReference type="GO" id="GO:0004525">
    <property type="term" value="F:ribonuclease III activity"/>
    <property type="evidence" value="ECO:0007669"/>
    <property type="project" value="InterPro"/>
</dbReference>
<dbReference type="InterPro" id="IPR014001">
    <property type="entry name" value="Helicase_ATP-bd"/>
</dbReference>
<dbReference type="SUPFAM" id="SSF52540">
    <property type="entry name" value="P-loop containing nucleoside triphosphate hydrolases"/>
    <property type="match status" value="1"/>
</dbReference>
<dbReference type="Gene3D" id="3.30.160.380">
    <property type="entry name" value="Dicer dimerisation domain"/>
    <property type="match status" value="1"/>
</dbReference>
<dbReference type="GO" id="GO:0005524">
    <property type="term" value="F:ATP binding"/>
    <property type="evidence" value="ECO:0007669"/>
    <property type="project" value="UniProtKB-KW"/>
</dbReference>
<dbReference type="Pfam" id="PF03368">
    <property type="entry name" value="Dicer_dimer"/>
    <property type="match status" value="1"/>
</dbReference>
<evidence type="ECO:0000256" key="4">
    <source>
        <dbReference type="ARBA" id="ARBA00022723"/>
    </source>
</evidence>
<dbReference type="InterPro" id="IPR036389">
    <property type="entry name" value="RNase_III_sf"/>
</dbReference>
<proteinExistence type="inferred from homology"/>
<dbReference type="SMART" id="SM00490">
    <property type="entry name" value="HELICc"/>
    <property type="match status" value="1"/>
</dbReference>
<evidence type="ECO:0000256" key="9">
    <source>
        <dbReference type="ARBA" id="ARBA00022840"/>
    </source>
</evidence>
<dbReference type="FunFam" id="3.40.50.300:FF:001669">
    <property type="entry name" value="Dicer-like protein 1"/>
    <property type="match status" value="1"/>
</dbReference>
<dbReference type="PANTHER" id="PTHR14950">
    <property type="entry name" value="DICER-RELATED"/>
    <property type="match status" value="1"/>
</dbReference>
<evidence type="ECO:0000256" key="13">
    <source>
        <dbReference type="ARBA" id="ARBA00023211"/>
    </source>
</evidence>
<dbReference type="PANTHER" id="PTHR14950:SF37">
    <property type="entry name" value="ENDORIBONUCLEASE DICER"/>
    <property type="match status" value="1"/>
</dbReference>
<dbReference type="InterPro" id="IPR000999">
    <property type="entry name" value="RNase_III_dom"/>
</dbReference>
<comment type="similarity">
    <text evidence="15">Belongs to the helicase family. Dicer subfamily.</text>
</comment>
<gene>
    <name evidence="20" type="primary">DCL2</name>
    <name evidence="20" type="ORF">VE01_03430</name>
</gene>
<evidence type="ECO:0000313" key="20">
    <source>
        <dbReference type="EMBL" id="OBT98854.2"/>
    </source>
</evidence>
<dbReference type="CDD" id="cd00593">
    <property type="entry name" value="RIBOc"/>
    <property type="match status" value="2"/>
</dbReference>
<dbReference type="Gene3D" id="1.10.1520.10">
    <property type="entry name" value="Ribonuclease III domain"/>
    <property type="match status" value="2"/>
</dbReference>
<reference evidence="21" key="2">
    <citation type="journal article" date="2018" name="Nat. Commun.">
        <title>Extreme sensitivity to ultraviolet light in the fungal pathogen causing white-nose syndrome of bats.</title>
        <authorList>
            <person name="Palmer J.M."/>
            <person name="Drees K.P."/>
            <person name="Foster J.T."/>
            <person name="Lindner D.L."/>
        </authorList>
    </citation>
    <scope>NUCLEOTIDE SEQUENCE [LARGE SCALE GENOMIC DNA]</scope>
    <source>
        <strain evidence="21">UAMH 10579</strain>
    </source>
</reference>
<evidence type="ECO:0000256" key="10">
    <source>
        <dbReference type="ARBA" id="ARBA00022842"/>
    </source>
</evidence>
<feature type="domain" description="RNase III" evidence="16">
    <location>
        <begin position="946"/>
        <end position="1065"/>
    </location>
</feature>